<dbReference type="InterPro" id="IPR036662">
    <property type="entry name" value="PTS_EIIA_man-typ_sf"/>
</dbReference>
<dbReference type="Gene3D" id="3.40.50.510">
    <property type="entry name" value="Phosphotransferase system, mannose-type IIA component"/>
    <property type="match status" value="1"/>
</dbReference>
<dbReference type="InterPro" id="IPR003593">
    <property type="entry name" value="AAA+_ATPase"/>
</dbReference>
<dbReference type="InterPro" id="IPR036388">
    <property type="entry name" value="WH-like_DNA-bd_sf"/>
</dbReference>
<dbReference type="RefSeq" id="WP_406789390.1">
    <property type="nucleotide sequence ID" value="NZ_JBJIAA010000020.1"/>
</dbReference>
<dbReference type="InterPro" id="IPR027417">
    <property type="entry name" value="P-loop_NTPase"/>
</dbReference>
<sequence length="918" mass="105090">MGKLDTKEAILKLIEDITRDSSANLKFDKLSASNISENLSIKRNTVSHHLNKLFNEGKLIKIESRPVLYIHKGAFSKAFFNPRFNKYSKLSCLISEKKENDNPFEKLIGYNGSLKAIIEELKTSILYPPNGLPIIIYGPTGVGKSFIASLVYDYAKANKILKSDAPFMTLNCAQYADNPELLSANLFGNVKGAYTGADKDREGMLQKANGGILFLDEIHRLNPEGQEKLFVFMDKGIFTRLGENGITKKAQVRLIFATTEKSENYLLKTFTRRIPISIVIPDLRERGWSEKLELIYSFIRNEASILNKKIFISSKVRNLLLNHEFTGNIGELKNIIKYMCAYVYTSNPGAYELYIRISNIPKEIFNFLDINEKISVEENDVLIDKDTDILKLMDIERSSSNLIIKTIESIIRSFKNLKQNRIDSISFESDAFRKIDLLFDKLIFSNAHKKNDIIVDYTIRNLKSVLNFWTENSNIRLYSNSIKTFSSYLIYRNEFGFHELSMNSRVKNYIKELMKFIASKYPSEYKLTKDLKYLIENKFDTRLGDIEDIIFTFYIKSLTVDKQSDFIKGVIITHGYATASSISNVVNRLLSKNIFEAFDMPIEVSSEEIIDEVNKYIKSNALNKGIIFMVDTGSLNDIGAYVIKDTKMPIGLISNISTQMALDIGTRILQKQPIEKILKEAKEENEIQYKVNYPKDKKNLIITTCRTGIGTANKIKKLILISIEDDEKVDVVSCNFANLKNNKLNNELFKIYNVIAIVGTENPSIKGVSFISLEDLISGNGNEFMNSLQRIFTQREIEKINMNLIKNFSLEKVINSLTILDTKKVMNEIEKSILNLEYLLGINIKNAVKVSLYVHISCLLERLIRKNPILDYPNLTEFKKCQQNFIKISKKAFSVLEDLYGVNFNEAEIGYIYDIIKQ</sequence>
<dbReference type="InterPro" id="IPR025943">
    <property type="entry name" value="Sigma_54_int_dom_ATP-bd_2"/>
</dbReference>
<dbReference type="InterPro" id="IPR036634">
    <property type="entry name" value="PRD_sf"/>
</dbReference>
<name>A0ABW8TKE6_9CLOT</name>
<dbReference type="Pfam" id="PF00158">
    <property type="entry name" value="Sigma54_activat"/>
    <property type="match status" value="1"/>
</dbReference>
<evidence type="ECO:0000313" key="8">
    <source>
        <dbReference type="EMBL" id="MFL0252731.1"/>
    </source>
</evidence>
<dbReference type="InterPro" id="IPR058031">
    <property type="entry name" value="AAA_lid_NorR"/>
</dbReference>
<accession>A0ABW8TKE6</accession>
<keyword evidence="4" id="KW-0238">DNA-binding</keyword>
<dbReference type="SMART" id="SM00382">
    <property type="entry name" value="AAA"/>
    <property type="match status" value="1"/>
</dbReference>
<reference evidence="8 9" key="1">
    <citation type="submission" date="2024-11" db="EMBL/GenBank/DDBJ databases">
        <authorList>
            <person name="Heng Y.C."/>
            <person name="Lim A.C.H."/>
            <person name="Lee J.K.Y."/>
            <person name="Kittelmann S."/>
        </authorList>
    </citation>
    <scope>NUCLEOTIDE SEQUENCE [LARGE SCALE GENOMIC DNA]</scope>
    <source>
        <strain evidence="8 9">WILCCON 0114</strain>
    </source>
</reference>
<evidence type="ECO:0000313" key="9">
    <source>
        <dbReference type="Proteomes" id="UP001623592"/>
    </source>
</evidence>
<evidence type="ECO:0000259" key="6">
    <source>
        <dbReference type="PROSITE" id="PS51096"/>
    </source>
</evidence>
<dbReference type="Pfam" id="PF25601">
    <property type="entry name" value="AAA_lid_14"/>
    <property type="match status" value="1"/>
</dbReference>
<evidence type="ECO:0000256" key="4">
    <source>
        <dbReference type="ARBA" id="ARBA00023125"/>
    </source>
</evidence>
<dbReference type="Gene3D" id="3.40.50.300">
    <property type="entry name" value="P-loop containing nucleotide triphosphate hydrolases"/>
    <property type="match status" value="1"/>
</dbReference>
<proteinExistence type="predicted"/>
<gene>
    <name evidence="8" type="ORF">ACJDT4_20145</name>
</gene>
<evidence type="ECO:0000259" key="5">
    <source>
        <dbReference type="PROSITE" id="PS50045"/>
    </source>
</evidence>
<feature type="domain" description="PRD" evidence="7">
    <location>
        <begin position="453"/>
        <end position="565"/>
    </location>
</feature>
<dbReference type="Gene3D" id="1.10.10.10">
    <property type="entry name" value="Winged helix-like DNA-binding domain superfamily/Winged helix DNA-binding domain"/>
    <property type="match status" value="1"/>
</dbReference>
<keyword evidence="9" id="KW-1185">Reference proteome</keyword>
<dbReference type="SUPFAM" id="SSF46785">
    <property type="entry name" value="Winged helix' DNA-binding domain"/>
    <property type="match status" value="1"/>
</dbReference>
<dbReference type="Proteomes" id="UP001623592">
    <property type="component" value="Unassembled WGS sequence"/>
</dbReference>
<protein>
    <submittedName>
        <fullName evidence="8">Sigma 54-interacting transcriptional regulator</fullName>
    </submittedName>
</protein>
<dbReference type="CDD" id="cd00009">
    <property type="entry name" value="AAA"/>
    <property type="match status" value="1"/>
</dbReference>
<dbReference type="Pfam" id="PF03610">
    <property type="entry name" value="EIIA-man"/>
    <property type="match status" value="1"/>
</dbReference>
<evidence type="ECO:0000259" key="7">
    <source>
        <dbReference type="PROSITE" id="PS51372"/>
    </source>
</evidence>
<dbReference type="EMBL" id="JBJIAA010000020">
    <property type="protein sequence ID" value="MFL0252731.1"/>
    <property type="molecule type" value="Genomic_DNA"/>
</dbReference>
<dbReference type="SUPFAM" id="SSF52540">
    <property type="entry name" value="P-loop containing nucleoside triphosphate hydrolases"/>
    <property type="match status" value="1"/>
</dbReference>
<dbReference type="PROSITE" id="PS00676">
    <property type="entry name" value="SIGMA54_INTERACT_2"/>
    <property type="match status" value="1"/>
</dbReference>
<dbReference type="PANTHER" id="PTHR32071:SF38">
    <property type="entry name" value="PSP OPERON TRANSCRIPTIONAL ACTIVATOR"/>
    <property type="match status" value="1"/>
</dbReference>
<dbReference type="InterPro" id="IPR036390">
    <property type="entry name" value="WH_DNA-bd_sf"/>
</dbReference>
<evidence type="ECO:0000256" key="2">
    <source>
        <dbReference type="ARBA" id="ARBA00022741"/>
    </source>
</evidence>
<dbReference type="InterPro" id="IPR011608">
    <property type="entry name" value="PRD"/>
</dbReference>
<dbReference type="PANTHER" id="PTHR32071">
    <property type="entry name" value="TRANSCRIPTIONAL REGULATORY PROTEIN"/>
    <property type="match status" value="1"/>
</dbReference>
<dbReference type="InterPro" id="IPR002078">
    <property type="entry name" value="Sigma_54_int"/>
</dbReference>
<keyword evidence="2" id="KW-0547">Nucleotide-binding</keyword>
<dbReference type="Gene3D" id="1.10.1790.10">
    <property type="entry name" value="PRD domain"/>
    <property type="match status" value="2"/>
</dbReference>
<dbReference type="Pfam" id="PF00874">
    <property type="entry name" value="PRD"/>
    <property type="match status" value="1"/>
</dbReference>
<feature type="domain" description="PRD" evidence="7">
    <location>
        <begin position="820"/>
        <end position="918"/>
    </location>
</feature>
<dbReference type="InterPro" id="IPR011991">
    <property type="entry name" value="ArsR-like_HTH"/>
</dbReference>
<dbReference type="SUPFAM" id="SSF53062">
    <property type="entry name" value="PTS system fructose IIA component-like"/>
    <property type="match status" value="1"/>
</dbReference>
<evidence type="ECO:0000256" key="1">
    <source>
        <dbReference type="ARBA" id="ARBA00022679"/>
    </source>
</evidence>
<comment type="caution">
    <text evidence="8">The sequence shown here is derived from an EMBL/GenBank/DDBJ whole genome shotgun (WGS) entry which is preliminary data.</text>
</comment>
<dbReference type="PROSITE" id="PS50045">
    <property type="entry name" value="SIGMA54_INTERACT_4"/>
    <property type="match status" value="1"/>
</dbReference>
<dbReference type="CDD" id="cd00090">
    <property type="entry name" value="HTH_ARSR"/>
    <property type="match status" value="1"/>
</dbReference>
<dbReference type="PROSITE" id="PS51372">
    <property type="entry name" value="PRD_2"/>
    <property type="match status" value="2"/>
</dbReference>
<dbReference type="Gene3D" id="1.10.8.60">
    <property type="match status" value="1"/>
</dbReference>
<dbReference type="InterPro" id="IPR004701">
    <property type="entry name" value="PTS_EIIA_man-typ"/>
</dbReference>
<dbReference type="PROSITE" id="PS51096">
    <property type="entry name" value="PTS_EIIA_TYPE_4"/>
    <property type="match status" value="1"/>
</dbReference>
<organism evidence="8 9">
    <name type="scientific">Clostridium neuense</name>
    <dbReference type="NCBI Taxonomy" id="1728934"/>
    <lineage>
        <taxon>Bacteria</taxon>
        <taxon>Bacillati</taxon>
        <taxon>Bacillota</taxon>
        <taxon>Clostridia</taxon>
        <taxon>Eubacteriales</taxon>
        <taxon>Clostridiaceae</taxon>
        <taxon>Clostridium</taxon>
    </lineage>
</organism>
<dbReference type="SUPFAM" id="SSF63520">
    <property type="entry name" value="PTS-regulatory domain, PRD"/>
    <property type="match status" value="1"/>
</dbReference>
<feature type="domain" description="PTS EIIA type-4" evidence="6">
    <location>
        <begin position="566"/>
        <end position="709"/>
    </location>
</feature>
<keyword evidence="1" id="KW-0808">Transferase</keyword>
<feature type="domain" description="Sigma-54 factor interaction" evidence="5">
    <location>
        <begin position="107"/>
        <end position="341"/>
    </location>
</feature>
<keyword evidence="3" id="KW-0067">ATP-binding</keyword>
<evidence type="ECO:0000256" key="3">
    <source>
        <dbReference type="ARBA" id="ARBA00022840"/>
    </source>
</evidence>